<dbReference type="InterPro" id="IPR016035">
    <property type="entry name" value="Acyl_Trfase/lysoPLipase"/>
</dbReference>
<evidence type="ECO:0000256" key="6">
    <source>
        <dbReference type="PROSITE-ProRule" id="PRU01161"/>
    </source>
</evidence>
<reference evidence="9" key="1">
    <citation type="submission" date="2019-02" db="EMBL/GenBank/DDBJ databases">
        <authorList>
            <person name="Li S.-H."/>
        </authorList>
    </citation>
    <scope>NUCLEOTIDE SEQUENCE</scope>
    <source>
        <strain evidence="9">IMCC8485</strain>
    </source>
</reference>
<evidence type="ECO:0000259" key="8">
    <source>
        <dbReference type="PROSITE" id="PS51635"/>
    </source>
</evidence>
<keyword evidence="5" id="KW-0472">Membrane</keyword>
<feature type="short sequence motif" description="GXGXXG" evidence="6">
    <location>
        <begin position="34"/>
        <end position="39"/>
    </location>
</feature>
<keyword evidence="4 6" id="KW-0443">Lipid metabolism</keyword>
<dbReference type="Gene3D" id="3.10.20.310">
    <property type="entry name" value="membrane protein fhac"/>
    <property type="match status" value="1"/>
</dbReference>
<protein>
    <recommendedName>
        <fullName evidence="8">PNPLA domain-containing protein</fullName>
    </recommendedName>
</protein>
<comment type="caution">
    <text evidence="9">The sequence shown here is derived from an EMBL/GenBank/DDBJ whole genome shotgun (WGS) entry which is preliminary data.</text>
</comment>
<dbReference type="InterPro" id="IPR000184">
    <property type="entry name" value="Bac_surfAg_D15"/>
</dbReference>
<keyword evidence="2 6" id="KW-0378">Hydrolase</keyword>
<evidence type="ECO:0000256" key="2">
    <source>
        <dbReference type="ARBA" id="ARBA00022801"/>
    </source>
</evidence>
<evidence type="ECO:0000313" key="9">
    <source>
        <dbReference type="EMBL" id="MCX2974559.1"/>
    </source>
</evidence>
<dbReference type="Proteomes" id="UP001143307">
    <property type="component" value="Unassembled WGS sequence"/>
</dbReference>
<organism evidence="9 10">
    <name type="scientific">Candidatus Seongchinamella marina</name>
    <dbReference type="NCBI Taxonomy" id="2518990"/>
    <lineage>
        <taxon>Bacteria</taxon>
        <taxon>Pseudomonadati</taxon>
        <taxon>Pseudomonadota</taxon>
        <taxon>Gammaproteobacteria</taxon>
        <taxon>Cellvibrionales</taxon>
        <taxon>Halieaceae</taxon>
        <taxon>Seongchinamella</taxon>
    </lineage>
</organism>
<dbReference type="InterPro" id="IPR050301">
    <property type="entry name" value="NTE"/>
</dbReference>
<name>A0ABT3SX34_9GAMM</name>
<evidence type="ECO:0000256" key="3">
    <source>
        <dbReference type="ARBA" id="ARBA00022963"/>
    </source>
</evidence>
<feature type="domain" description="PNPLA" evidence="8">
    <location>
        <begin position="30"/>
        <end position="222"/>
    </location>
</feature>
<evidence type="ECO:0000256" key="7">
    <source>
        <dbReference type="SAM" id="SignalP"/>
    </source>
</evidence>
<accession>A0ABT3SX34</accession>
<evidence type="ECO:0000256" key="4">
    <source>
        <dbReference type="ARBA" id="ARBA00023098"/>
    </source>
</evidence>
<proteinExistence type="predicted"/>
<sequence length="748" mass="82341">MRSAQIALTFLCLSLTSPSSALTQEEGVGLVLAGGGARGIAHVGAITALEEMQVPVSAIAGTSMGALVGGLYAIGLNSEELREVVENMAWDEAFEDSLERDSLPQRRKSDDYDYPSSVSLAVNNGTLSIPLGFVQGQQVRQIIKQLTIDADHINDFSALPTPFRAVATDIETGNAYIFSEGDIVTAMRASMSLPGLLAPVEHDGRLLVDGGLAMNIPVSVGRSMGTDRLIVIDIGTPLRERENINNLLDVADQMLNFLTRKNSLEQLEQLTEKDILINPDLQGIGMLDFEDTQEIYRRGYEATMALAEELQGLALNDGDWATYLASRELVSPENPVIDHIAIFNNSALRDDIIRVRLSQQVGKPLDREQLSTDMAEIYALDQWEIIDYDVVEEERGTVLQIRASAKTWGGDDLKFGLNFVTDLDGGSDINLGVSYLWKGLTDLGGELYARTQLGDTIMFSAEFYQPLDLRSKFFVVPYVGYRDYDVTTLGPEYDVTDPTGIWRVRRLSTQFDTGWNAFNNTQLRLGVFRNKGEYRSDAEFGGALPEARFDEGGAMFSARYDTLDNAFFPTSGAFFYGEYQLLRSAMGADEDYERWQAIAQGAFSFGDDDRNTVIVTGRTGQSVNASNAPQNYFQLGGLFNLSGVSQNYLSARQMAFAMVQYQHRLSDTSVLPFDMPAYVGASLEGGELWSDRSDVNSGDFINAGSVYLAVDSPIGAIYLAYGRTEDSQDALYLALGWPFLNNQLRIGR</sequence>
<dbReference type="PROSITE" id="PS51635">
    <property type="entry name" value="PNPLA"/>
    <property type="match status" value="1"/>
</dbReference>
<dbReference type="SUPFAM" id="SSF52151">
    <property type="entry name" value="FabD/lysophospholipase-like"/>
    <property type="match status" value="1"/>
</dbReference>
<dbReference type="EMBL" id="SHNP01000004">
    <property type="protein sequence ID" value="MCX2974559.1"/>
    <property type="molecule type" value="Genomic_DNA"/>
</dbReference>
<dbReference type="InterPro" id="IPR002641">
    <property type="entry name" value="PNPLA_dom"/>
</dbReference>
<dbReference type="Gene3D" id="2.40.160.50">
    <property type="entry name" value="membrane protein fhac: a member of the omp85/tpsb transporter family"/>
    <property type="match status" value="1"/>
</dbReference>
<evidence type="ECO:0000313" key="10">
    <source>
        <dbReference type="Proteomes" id="UP001143307"/>
    </source>
</evidence>
<keyword evidence="7" id="KW-0732">Signal</keyword>
<feature type="active site" description="Proton acceptor" evidence="6">
    <location>
        <position position="209"/>
    </location>
</feature>
<dbReference type="Pfam" id="PF01734">
    <property type="entry name" value="Patatin"/>
    <property type="match status" value="1"/>
</dbReference>
<keyword evidence="3 6" id="KW-0442">Lipid degradation</keyword>
<comment type="subcellular location">
    <subcellularLocation>
        <location evidence="1">Membrane</location>
    </subcellularLocation>
</comment>
<evidence type="ECO:0000256" key="1">
    <source>
        <dbReference type="ARBA" id="ARBA00004370"/>
    </source>
</evidence>
<dbReference type="PANTHER" id="PTHR14226">
    <property type="entry name" value="NEUROPATHY TARGET ESTERASE/SWISS CHEESE D.MELANOGASTER"/>
    <property type="match status" value="1"/>
</dbReference>
<dbReference type="Pfam" id="PF01103">
    <property type="entry name" value="Omp85"/>
    <property type="match status" value="1"/>
</dbReference>
<dbReference type="Gene3D" id="3.40.1090.10">
    <property type="entry name" value="Cytosolic phospholipase A2 catalytic domain"/>
    <property type="match status" value="2"/>
</dbReference>
<dbReference type="PANTHER" id="PTHR14226:SF29">
    <property type="entry name" value="NEUROPATHY TARGET ESTERASE SWS"/>
    <property type="match status" value="1"/>
</dbReference>
<feature type="short sequence motif" description="GXSXG" evidence="6">
    <location>
        <begin position="61"/>
        <end position="65"/>
    </location>
</feature>
<dbReference type="RefSeq" id="WP_279253305.1">
    <property type="nucleotide sequence ID" value="NZ_SHNP01000004.1"/>
</dbReference>
<feature type="short sequence motif" description="DGA/G" evidence="6">
    <location>
        <begin position="209"/>
        <end position="211"/>
    </location>
</feature>
<feature type="signal peptide" evidence="7">
    <location>
        <begin position="1"/>
        <end position="23"/>
    </location>
</feature>
<gene>
    <name evidence="9" type="ORF">EYC87_13275</name>
</gene>
<keyword evidence="10" id="KW-1185">Reference proteome</keyword>
<evidence type="ECO:0000256" key="5">
    <source>
        <dbReference type="ARBA" id="ARBA00023136"/>
    </source>
</evidence>
<feature type="chain" id="PRO_5047411942" description="PNPLA domain-containing protein" evidence="7">
    <location>
        <begin position="24"/>
        <end position="748"/>
    </location>
</feature>
<feature type="active site" description="Nucleophile" evidence="6">
    <location>
        <position position="63"/>
    </location>
</feature>